<dbReference type="SUPFAM" id="SSF54211">
    <property type="entry name" value="Ribosomal protein S5 domain 2-like"/>
    <property type="match status" value="1"/>
</dbReference>
<organism evidence="10">
    <name type="scientific">marine metagenome</name>
    <dbReference type="NCBI Taxonomy" id="408172"/>
    <lineage>
        <taxon>unclassified sequences</taxon>
        <taxon>metagenomes</taxon>
        <taxon>ecological metagenomes</taxon>
    </lineage>
</organism>
<dbReference type="EMBL" id="UINC01129013">
    <property type="protein sequence ID" value="SVD09135.1"/>
    <property type="molecule type" value="Genomic_DNA"/>
</dbReference>
<reference evidence="10" key="1">
    <citation type="submission" date="2018-05" db="EMBL/GenBank/DDBJ databases">
        <authorList>
            <person name="Lanie J.A."/>
            <person name="Ng W.-L."/>
            <person name="Kazmierczak K.M."/>
            <person name="Andrzejewski T.M."/>
            <person name="Davidsen T.M."/>
            <person name="Wayne K.J."/>
            <person name="Tettelin H."/>
            <person name="Glass J.I."/>
            <person name="Rusch D."/>
            <person name="Podicherti R."/>
            <person name="Tsui H.-C.T."/>
            <person name="Winkler M.E."/>
        </authorList>
    </citation>
    <scope>NUCLEOTIDE SEQUENCE</scope>
</reference>
<dbReference type="Pfam" id="PF00288">
    <property type="entry name" value="GHMP_kinases_N"/>
    <property type="match status" value="1"/>
</dbReference>
<dbReference type="SUPFAM" id="SSF55060">
    <property type="entry name" value="GHMP Kinase, C-terminal domain"/>
    <property type="match status" value="1"/>
</dbReference>
<dbReference type="EC" id="2.7.1.148" evidence="2"/>
<dbReference type="InterPro" id="IPR020568">
    <property type="entry name" value="Ribosomal_Su5_D2-typ_SF"/>
</dbReference>
<name>A0A382SI35_9ZZZZ</name>
<dbReference type="InterPro" id="IPR013750">
    <property type="entry name" value="GHMP_kinase_C_dom"/>
</dbReference>
<keyword evidence="6" id="KW-0067">ATP-binding</keyword>
<evidence type="ECO:0000256" key="2">
    <source>
        <dbReference type="ARBA" id="ARBA00012052"/>
    </source>
</evidence>
<keyword evidence="5" id="KW-0418">Kinase</keyword>
<evidence type="ECO:0000256" key="1">
    <source>
        <dbReference type="ARBA" id="ARBA00009684"/>
    </source>
</evidence>
<dbReference type="Gene3D" id="3.30.230.10">
    <property type="match status" value="1"/>
</dbReference>
<dbReference type="GO" id="GO:0005524">
    <property type="term" value="F:ATP binding"/>
    <property type="evidence" value="ECO:0007669"/>
    <property type="project" value="UniProtKB-KW"/>
</dbReference>
<dbReference type="InterPro" id="IPR014721">
    <property type="entry name" value="Ribsml_uS5_D2-typ_fold_subgr"/>
</dbReference>
<evidence type="ECO:0000256" key="4">
    <source>
        <dbReference type="ARBA" id="ARBA00022741"/>
    </source>
</evidence>
<dbReference type="InterPro" id="IPR004424">
    <property type="entry name" value="IspE"/>
</dbReference>
<proteinExistence type="inferred from homology"/>
<feature type="domain" description="GHMP kinase C-terminal" evidence="9">
    <location>
        <begin position="201"/>
        <end position="248"/>
    </location>
</feature>
<evidence type="ECO:0000256" key="3">
    <source>
        <dbReference type="ARBA" id="ARBA00022679"/>
    </source>
</evidence>
<dbReference type="PIRSF" id="PIRSF010376">
    <property type="entry name" value="IspE"/>
    <property type="match status" value="1"/>
</dbReference>
<evidence type="ECO:0000259" key="9">
    <source>
        <dbReference type="Pfam" id="PF08544"/>
    </source>
</evidence>
<evidence type="ECO:0000256" key="5">
    <source>
        <dbReference type="ARBA" id="ARBA00022777"/>
    </source>
</evidence>
<evidence type="ECO:0000313" key="10">
    <source>
        <dbReference type="EMBL" id="SVD09135.1"/>
    </source>
</evidence>
<dbReference type="Gene3D" id="3.30.70.890">
    <property type="entry name" value="GHMP kinase, C-terminal domain"/>
    <property type="match status" value="1"/>
</dbReference>
<sequence>MILFPNAKINIGLNILAKRADGFHDISSIFYPLENCCDVLEITEQQYFSFVKSGIDIPDGKNLCELAYYLIKKEFNVPNVAIHLHKQIPIGSGLGGGSADGAFTLLGLNKLFDLGITNKQLKKYALQLGADCPFFIDNQPILTEGIGDILRPINLDLNNYRIKIINPGIHISTIETYKKILPKKRNKSLMKLVKLPIEKWKQKIKNDFENIIFKKYPELRKLKESLYNNGAIYASMTGSGSTIFGIFKK</sequence>
<evidence type="ECO:0000256" key="7">
    <source>
        <dbReference type="ARBA" id="ARBA00032554"/>
    </source>
</evidence>
<dbReference type="AlphaFoldDB" id="A0A382SI35"/>
<dbReference type="PANTHER" id="PTHR43527:SF2">
    <property type="entry name" value="4-DIPHOSPHOCYTIDYL-2-C-METHYL-D-ERYTHRITOL KINASE, CHLOROPLASTIC"/>
    <property type="match status" value="1"/>
</dbReference>
<dbReference type="InterPro" id="IPR036554">
    <property type="entry name" value="GHMP_kinase_C_sf"/>
</dbReference>
<dbReference type="HAMAP" id="MF_00061">
    <property type="entry name" value="IspE"/>
    <property type="match status" value="1"/>
</dbReference>
<dbReference type="GO" id="GO:0016114">
    <property type="term" value="P:terpenoid biosynthetic process"/>
    <property type="evidence" value="ECO:0007669"/>
    <property type="project" value="InterPro"/>
</dbReference>
<dbReference type="GO" id="GO:0050515">
    <property type="term" value="F:4-(cytidine 5'-diphospho)-2-C-methyl-D-erythritol kinase activity"/>
    <property type="evidence" value="ECO:0007669"/>
    <property type="project" value="UniProtKB-EC"/>
</dbReference>
<dbReference type="PANTHER" id="PTHR43527">
    <property type="entry name" value="4-DIPHOSPHOCYTIDYL-2-C-METHYL-D-ERYTHRITOL KINASE, CHLOROPLASTIC"/>
    <property type="match status" value="1"/>
</dbReference>
<gene>
    <name evidence="10" type="ORF">METZ01_LOCUS361989</name>
</gene>
<protein>
    <recommendedName>
        <fullName evidence="2">4-(cytidine 5'-diphospho)-2-C-methyl-D-erythritol kinase</fullName>
        <ecNumber evidence="2">2.7.1.148</ecNumber>
    </recommendedName>
    <alternativeName>
        <fullName evidence="7">4-(cytidine-5'-diphospho)-2-C-methyl-D-erythritol kinase</fullName>
    </alternativeName>
</protein>
<dbReference type="NCBIfam" id="TIGR00154">
    <property type="entry name" value="ispE"/>
    <property type="match status" value="1"/>
</dbReference>
<dbReference type="InterPro" id="IPR006204">
    <property type="entry name" value="GHMP_kinase_N_dom"/>
</dbReference>
<comment type="similarity">
    <text evidence="1">Belongs to the GHMP kinase family. IspE subfamily.</text>
</comment>
<evidence type="ECO:0000256" key="6">
    <source>
        <dbReference type="ARBA" id="ARBA00022840"/>
    </source>
</evidence>
<dbReference type="Pfam" id="PF08544">
    <property type="entry name" value="GHMP_kinases_C"/>
    <property type="match status" value="1"/>
</dbReference>
<evidence type="ECO:0000259" key="8">
    <source>
        <dbReference type="Pfam" id="PF00288"/>
    </source>
</evidence>
<accession>A0A382SI35</accession>
<keyword evidence="4" id="KW-0547">Nucleotide-binding</keyword>
<keyword evidence="3" id="KW-0808">Transferase</keyword>
<feature type="domain" description="GHMP kinase N-terminal" evidence="8">
    <location>
        <begin position="64"/>
        <end position="136"/>
    </location>
</feature>